<keyword evidence="1" id="KW-0472">Membrane</keyword>
<keyword evidence="3" id="KW-1185">Reference proteome</keyword>
<evidence type="ECO:0000256" key="1">
    <source>
        <dbReference type="SAM" id="Phobius"/>
    </source>
</evidence>
<accession>A0A133VDV5</accession>
<dbReference type="Pfam" id="PF20181">
    <property type="entry name" value="DUF6544"/>
    <property type="match status" value="1"/>
</dbReference>
<feature type="transmembrane region" description="Helical" evidence="1">
    <location>
        <begin position="6"/>
        <end position="24"/>
    </location>
</feature>
<evidence type="ECO:0000313" key="2">
    <source>
        <dbReference type="EMBL" id="KXB04632.1"/>
    </source>
</evidence>
<protein>
    <submittedName>
        <fullName evidence="2">Uncharacterized protein</fullName>
    </submittedName>
</protein>
<gene>
    <name evidence="2" type="ORF">AKJ50_02180</name>
</gene>
<keyword evidence="1" id="KW-1133">Transmembrane helix</keyword>
<proteinExistence type="predicted"/>
<reference evidence="2 3" key="1">
    <citation type="journal article" date="2016" name="Sci. Rep.">
        <title>Metabolic traits of an uncultured archaeal lineage -MSBL1- from brine pools of the Red Sea.</title>
        <authorList>
            <person name="Mwirichia R."/>
            <person name="Alam I."/>
            <person name="Rashid M."/>
            <person name="Vinu M."/>
            <person name="Ba-Alawi W."/>
            <person name="Anthony Kamau A."/>
            <person name="Kamanda Ngugi D."/>
            <person name="Goker M."/>
            <person name="Klenk H.P."/>
            <person name="Bajic V."/>
            <person name="Stingl U."/>
        </authorList>
    </citation>
    <scope>NUCLEOTIDE SEQUENCE [LARGE SCALE GENOMIC DNA]</scope>
    <source>
        <strain evidence="2">SCGC-AAA382A13</strain>
    </source>
</reference>
<dbReference type="AlphaFoldDB" id="A0A133VDV5"/>
<evidence type="ECO:0000313" key="3">
    <source>
        <dbReference type="Proteomes" id="UP000070311"/>
    </source>
</evidence>
<dbReference type="EMBL" id="LHYD01000050">
    <property type="protein sequence ID" value="KXB04632.1"/>
    <property type="molecule type" value="Genomic_DNA"/>
</dbReference>
<keyword evidence="1" id="KW-0812">Transmembrane</keyword>
<organism evidence="2 3">
    <name type="scientific">candidate division MSBL1 archaeon SCGC-AAA382A13</name>
    <dbReference type="NCBI Taxonomy" id="1698279"/>
    <lineage>
        <taxon>Archaea</taxon>
        <taxon>Methanobacteriati</taxon>
        <taxon>Methanobacteriota</taxon>
        <taxon>candidate division MSBL1</taxon>
    </lineage>
</organism>
<dbReference type="Proteomes" id="UP000070311">
    <property type="component" value="Unassembled WGS sequence"/>
</dbReference>
<dbReference type="InterPro" id="IPR046674">
    <property type="entry name" value="DUF6544"/>
</dbReference>
<name>A0A133VDV5_9EURY</name>
<comment type="caution">
    <text evidence="2">The sequence shown here is derived from an EMBL/GenBank/DDBJ whole genome shotgun (WGS) entry which is preliminary data.</text>
</comment>
<sequence>MNLKTYIGIGVLVVIVCLIGVALVNQYRLNRKIKGDVEELLKNAETKKDVFTGKDLEGLPRPVKEYLDHVLKEGQPYINTVRLKQEGKFYVQDSWKSFTATQHYSIEPPGFVWNANIDFFPLITVRVVDMYKDGKGSLQGKLLSTLTVAEAKTSPEMNSAELARYLSEAVWFPTALLPGQGIEWEPVDENTARATLQHQEAEASLLFHFNDQNEITKVHTEERYRQEDNSFQPWTGYFENYKEKNGILIPLDGEVEWNLDYG</sequence>